<feature type="region of interest" description="Disordered" evidence="1">
    <location>
        <begin position="1"/>
        <end position="26"/>
    </location>
</feature>
<evidence type="ECO:0000256" key="1">
    <source>
        <dbReference type="SAM" id="MobiDB-lite"/>
    </source>
</evidence>
<gene>
    <name evidence="3" type="ORF">DWB77_01698</name>
</gene>
<dbReference type="NCBIfam" id="TIGR03086">
    <property type="entry name" value="TIGR03086 family metal-binding protein"/>
    <property type="match status" value="1"/>
</dbReference>
<proteinExistence type="predicted"/>
<dbReference type="AlphaFoldDB" id="A0A387HBI2"/>
<dbReference type="Gene3D" id="1.20.120.450">
    <property type="entry name" value="dinb family like domain"/>
    <property type="match status" value="1"/>
</dbReference>
<keyword evidence="4" id="KW-1185">Reference proteome</keyword>
<reference evidence="3 4" key="1">
    <citation type="submission" date="2018-10" db="EMBL/GenBank/DDBJ databases">
        <title>Relationship between Morphology and Antimicrobial Activity in Streptomyces.</title>
        <authorList>
            <person name="Kang H.J."/>
            <person name="Kim S.B."/>
        </authorList>
    </citation>
    <scope>NUCLEOTIDE SEQUENCE [LARGE SCALE GENOMIC DNA]</scope>
    <source>
        <strain evidence="3 4">BH38</strain>
    </source>
</reference>
<accession>A0A387HBI2</accession>
<evidence type="ECO:0000259" key="2">
    <source>
        <dbReference type="Pfam" id="PF11716"/>
    </source>
</evidence>
<sequence length="212" mass="22348">MSFRPPRGLPSMSSETNAHTPPDLGPAAAELTRLLDGVRDDQLGASTPCPAYALRELLSHILGFGIALQHAARKETGPATQAAPGTVPPPELPAEWRELIPENLAVMAAAWRDPAAWEGETQAGGLTLPGAVAGRVALDELVVHGWDVARSTGQDYRPAPVDLEICYAFLAPSKDDPATRGHAFGLAVDVPDGAPMLDRLIGMSGRDPGWRA</sequence>
<dbReference type="InterPro" id="IPR024344">
    <property type="entry name" value="MDMPI_metal-binding"/>
</dbReference>
<dbReference type="NCBIfam" id="TIGR03083">
    <property type="entry name" value="maleylpyruvate isomerase family mycothiol-dependent enzyme"/>
    <property type="match status" value="1"/>
</dbReference>
<dbReference type="Proteomes" id="UP000271554">
    <property type="component" value="Chromosome"/>
</dbReference>
<dbReference type="KEGG" id="shun:DWB77_01698"/>
<protein>
    <recommendedName>
        <fullName evidence="2">Mycothiol-dependent maleylpyruvate isomerase metal-binding domain-containing protein</fullName>
    </recommendedName>
</protein>
<dbReference type="Pfam" id="PF11716">
    <property type="entry name" value="MDMPI_N"/>
    <property type="match status" value="1"/>
</dbReference>
<dbReference type="InterPro" id="IPR017520">
    <property type="entry name" value="CHP03086"/>
</dbReference>
<dbReference type="SUPFAM" id="SSF109854">
    <property type="entry name" value="DinB/YfiT-like putative metalloenzymes"/>
    <property type="match status" value="1"/>
</dbReference>
<evidence type="ECO:0000313" key="3">
    <source>
        <dbReference type="EMBL" id="AYG79583.1"/>
    </source>
</evidence>
<name>A0A387HBI2_9ACTN</name>
<evidence type="ECO:0000313" key="4">
    <source>
        <dbReference type="Proteomes" id="UP000271554"/>
    </source>
</evidence>
<dbReference type="InterPro" id="IPR017517">
    <property type="entry name" value="Maleyloyr_isom"/>
</dbReference>
<dbReference type="InterPro" id="IPR034660">
    <property type="entry name" value="DinB/YfiT-like"/>
</dbReference>
<feature type="domain" description="Mycothiol-dependent maleylpyruvate isomerase metal-binding" evidence="2">
    <location>
        <begin position="25"/>
        <end position="149"/>
    </location>
</feature>
<dbReference type="GO" id="GO:0046872">
    <property type="term" value="F:metal ion binding"/>
    <property type="evidence" value="ECO:0007669"/>
    <property type="project" value="InterPro"/>
</dbReference>
<organism evidence="3 4">
    <name type="scientific">Streptomyces hundungensis</name>
    <dbReference type="NCBI Taxonomy" id="1077946"/>
    <lineage>
        <taxon>Bacteria</taxon>
        <taxon>Bacillati</taxon>
        <taxon>Actinomycetota</taxon>
        <taxon>Actinomycetes</taxon>
        <taxon>Kitasatosporales</taxon>
        <taxon>Streptomycetaceae</taxon>
        <taxon>Streptomyces</taxon>
    </lineage>
</organism>
<dbReference type="EMBL" id="CP032698">
    <property type="protein sequence ID" value="AYG79583.1"/>
    <property type="molecule type" value="Genomic_DNA"/>
</dbReference>